<reference evidence="8 9" key="1">
    <citation type="submission" date="2015-01" db="EMBL/GenBank/DDBJ databases">
        <title>The Genome Sequence of Ochroconis gallopava CBS43764.</title>
        <authorList>
            <consortium name="The Broad Institute Genomics Platform"/>
            <person name="Cuomo C."/>
            <person name="de Hoog S."/>
            <person name="Gorbushina A."/>
            <person name="Stielow B."/>
            <person name="Teixiera M."/>
            <person name="Abouelleil A."/>
            <person name="Chapman S.B."/>
            <person name="Priest M."/>
            <person name="Young S.K."/>
            <person name="Wortman J."/>
            <person name="Nusbaum C."/>
            <person name="Birren B."/>
        </authorList>
    </citation>
    <scope>NUCLEOTIDE SEQUENCE [LARGE SCALE GENOMIC DNA]</scope>
    <source>
        <strain evidence="8 9">CBS 43764</strain>
    </source>
</reference>
<dbReference type="InterPro" id="IPR036322">
    <property type="entry name" value="WD40_repeat_dom_sf"/>
</dbReference>
<protein>
    <submittedName>
        <fullName evidence="8">Uncharacterized protein</fullName>
    </submittedName>
</protein>
<evidence type="ECO:0000256" key="6">
    <source>
        <dbReference type="HAMAP-Rule" id="MF_03056"/>
    </source>
</evidence>
<dbReference type="STRING" id="253628.A0A0D1YJC4"/>
<dbReference type="OrthoDB" id="339900at2759"/>
<dbReference type="EMBL" id="KN847558">
    <property type="protein sequence ID" value="KIW00972.1"/>
    <property type="molecule type" value="Genomic_DNA"/>
</dbReference>
<keyword evidence="3 6" id="KW-0819">tRNA processing</keyword>
<proteinExistence type="inferred from homology"/>
<dbReference type="PANTHER" id="PTHR16288:SF0">
    <property type="entry name" value="TRNA (GUANINE-N(7)-)-METHYLTRANSFERASE NON-CATALYTIC SUBUNIT WDR4"/>
    <property type="match status" value="1"/>
</dbReference>
<comment type="function">
    <text evidence="6">Required for the formation of N(7)-methylguanine at position 46 (m7G46) in tRNA. In the complex, it is required to stabilize and induce conformational changes of the catalytic subunit.</text>
</comment>
<evidence type="ECO:0000256" key="7">
    <source>
        <dbReference type="SAM" id="MobiDB-lite"/>
    </source>
</evidence>
<keyword evidence="2 6" id="KW-0853">WD repeat</keyword>
<comment type="subcellular location">
    <subcellularLocation>
        <location evidence="1 6">Nucleus</location>
    </subcellularLocation>
</comment>
<dbReference type="GO" id="GO:0005829">
    <property type="term" value="C:cytosol"/>
    <property type="evidence" value="ECO:0007669"/>
    <property type="project" value="TreeGrafter"/>
</dbReference>
<comment type="pathway">
    <text evidence="6">tRNA modification; N(7)-methylguanine-tRNA biosynthesis.</text>
</comment>
<dbReference type="Gene3D" id="2.130.10.10">
    <property type="entry name" value="YVTN repeat-like/Quinoprotein amine dehydrogenase"/>
    <property type="match status" value="1"/>
</dbReference>
<dbReference type="PANTHER" id="PTHR16288">
    <property type="entry name" value="WD40 REPEAT PROTEIN 4"/>
    <property type="match status" value="1"/>
</dbReference>
<dbReference type="SUPFAM" id="SSF50978">
    <property type="entry name" value="WD40 repeat-like"/>
    <property type="match status" value="1"/>
</dbReference>
<dbReference type="InParanoid" id="A0A0D1YJC4"/>
<evidence type="ECO:0000313" key="8">
    <source>
        <dbReference type="EMBL" id="KIW00972.1"/>
    </source>
</evidence>
<dbReference type="InterPro" id="IPR015943">
    <property type="entry name" value="WD40/YVTN_repeat-like_dom_sf"/>
</dbReference>
<evidence type="ECO:0000256" key="5">
    <source>
        <dbReference type="ARBA" id="ARBA00023242"/>
    </source>
</evidence>
<dbReference type="AlphaFoldDB" id="A0A0D1YJC4"/>
<dbReference type="VEuPathDB" id="FungiDB:PV09_07494"/>
<dbReference type="InterPro" id="IPR028884">
    <property type="entry name" value="Trm82"/>
</dbReference>
<dbReference type="UniPathway" id="UPA00989"/>
<gene>
    <name evidence="8" type="ORF">PV09_07494</name>
</gene>
<name>A0A0D1YJC4_9PEZI</name>
<sequence>MHHPYQCLATCRPSTDGPHYLLAASGHKLFSVGLEDGIIVSRWPKTDENDIKIETPEATESEMAGPPTKKRRLSVTNDREILPNIIKLAVTHSQQHVVVVTGEDKCIRVFYISPQGQLSQLSMRAMPKRPCALAFTSDDSEIFCADKFGDVYSLPLLLDPDKEAEYIAAQQAAALKEASEYAPAATELTVHSAANRRALENQLQQAKEKANQKLKEWLPFSHQLLLGHVSLLTDMLVTTIRTSEEEEKPRTYILTSDRDEHIRVSRGPPQAFVIEGYCLGHHEFVNKLCLAEPGVLVSGGGDRELIVWDWLRQKAVNRIDILDAVKRARLHVRTGSNDSDTSEKQGEQASQVETGLEEKDSKLAVSGLWLFADASLETEPQLLITCEGVPAVLYIPVAALHNEDAQGEISFLPLDGNPLDVVSTGNTLLVSTDNIHCAGSTTDIETSEAFRPRLQAFQALGEELGGAAVFKPDQHLNNKLVQLNEQSTVGWHEKALQTLLYSVENLRKRAGVDDSGTD</sequence>
<dbReference type="GeneID" id="27315467"/>
<dbReference type="GO" id="GO:0043527">
    <property type="term" value="C:tRNA methyltransferase complex"/>
    <property type="evidence" value="ECO:0007669"/>
    <property type="project" value="TreeGrafter"/>
</dbReference>
<comment type="similarity">
    <text evidence="6">Belongs to the WD repeat TRM82 family.</text>
</comment>
<accession>A0A0D1YJC4</accession>
<evidence type="ECO:0000313" key="9">
    <source>
        <dbReference type="Proteomes" id="UP000053259"/>
    </source>
</evidence>
<evidence type="ECO:0000256" key="4">
    <source>
        <dbReference type="ARBA" id="ARBA00022737"/>
    </source>
</evidence>
<dbReference type="RefSeq" id="XP_016210841.1">
    <property type="nucleotide sequence ID" value="XM_016361266.1"/>
</dbReference>
<evidence type="ECO:0000256" key="2">
    <source>
        <dbReference type="ARBA" id="ARBA00022574"/>
    </source>
</evidence>
<dbReference type="GO" id="GO:0106004">
    <property type="term" value="P:tRNA (guanine-N7)-methylation"/>
    <property type="evidence" value="ECO:0007669"/>
    <property type="project" value="UniProtKB-UniRule"/>
</dbReference>
<feature type="region of interest" description="Disordered" evidence="7">
    <location>
        <begin position="334"/>
        <end position="356"/>
    </location>
</feature>
<evidence type="ECO:0000256" key="3">
    <source>
        <dbReference type="ARBA" id="ARBA00022694"/>
    </source>
</evidence>
<dbReference type="GO" id="GO:0005634">
    <property type="term" value="C:nucleus"/>
    <property type="evidence" value="ECO:0007669"/>
    <property type="project" value="UniProtKB-SubCell"/>
</dbReference>
<dbReference type="HAMAP" id="MF_03056">
    <property type="entry name" value="TRM82"/>
    <property type="match status" value="1"/>
</dbReference>
<keyword evidence="4 6" id="KW-0677">Repeat</keyword>
<keyword evidence="9" id="KW-1185">Reference proteome</keyword>
<dbReference type="Proteomes" id="UP000053259">
    <property type="component" value="Unassembled WGS sequence"/>
</dbReference>
<dbReference type="HOGENOM" id="CLU_022082_0_0_1"/>
<keyword evidence="5 6" id="KW-0539">Nucleus</keyword>
<evidence type="ECO:0000256" key="1">
    <source>
        <dbReference type="ARBA" id="ARBA00004123"/>
    </source>
</evidence>
<organism evidence="8 9">
    <name type="scientific">Verruconis gallopava</name>
    <dbReference type="NCBI Taxonomy" id="253628"/>
    <lineage>
        <taxon>Eukaryota</taxon>
        <taxon>Fungi</taxon>
        <taxon>Dikarya</taxon>
        <taxon>Ascomycota</taxon>
        <taxon>Pezizomycotina</taxon>
        <taxon>Dothideomycetes</taxon>
        <taxon>Pleosporomycetidae</taxon>
        <taxon>Venturiales</taxon>
        <taxon>Sympoventuriaceae</taxon>
        <taxon>Verruconis</taxon>
    </lineage>
</organism>